<dbReference type="RefSeq" id="XP_065675288.1">
    <property type="nucleotide sequence ID" value="XM_065819216.1"/>
</dbReference>
<feature type="domain" description="RING-type" evidence="6">
    <location>
        <begin position="16"/>
        <end position="59"/>
    </location>
</feature>
<keyword evidence="3" id="KW-0862">Zinc</keyword>
<evidence type="ECO:0000259" key="6">
    <source>
        <dbReference type="PROSITE" id="PS50089"/>
    </source>
</evidence>
<dbReference type="Gene3D" id="3.30.40.10">
    <property type="entry name" value="Zinc/RING finger domain, C3HC4 (zinc finger)"/>
    <property type="match status" value="1"/>
</dbReference>
<evidence type="ECO:0000256" key="2">
    <source>
        <dbReference type="ARBA" id="ARBA00022771"/>
    </source>
</evidence>
<feature type="region of interest" description="Disordered" evidence="5">
    <location>
        <begin position="161"/>
        <end position="198"/>
    </location>
</feature>
<proteinExistence type="predicted"/>
<dbReference type="PROSITE" id="PS00518">
    <property type="entry name" value="ZF_RING_1"/>
    <property type="match status" value="1"/>
</dbReference>
<keyword evidence="1" id="KW-0479">Metal-binding</keyword>
<gene>
    <name evidence="8" type="primary">LOC136091540</name>
</gene>
<dbReference type="Proteomes" id="UP001652625">
    <property type="component" value="Chromosome 15"/>
</dbReference>
<dbReference type="PROSITE" id="PS50089">
    <property type="entry name" value="ZF_RING_2"/>
    <property type="match status" value="1"/>
</dbReference>
<organism evidence="7 8">
    <name type="scientific">Hydra vulgaris</name>
    <name type="common">Hydra</name>
    <name type="synonym">Hydra attenuata</name>
    <dbReference type="NCBI Taxonomy" id="6087"/>
    <lineage>
        <taxon>Eukaryota</taxon>
        <taxon>Metazoa</taxon>
        <taxon>Cnidaria</taxon>
        <taxon>Hydrozoa</taxon>
        <taxon>Hydroidolina</taxon>
        <taxon>Anthoathecata</taxon>
        <taxon>Aplanulata</taxon>
        <taxon>Hydridae</taxon>
        <taxon>Hydra</taxon>
    </lineage>
</organism>
<evidence type="ECO:0000313" key="7">
    <source>
        <dbReference type="Proteomes" id="UP001652625"/>
    </source>
</evidence>
<evidence type="ECO:0000313" key="8">
    <source>
        <dbReference type="RefSeq" id="XP_065675288.1"/>
    </source>
</evidence>
<name>A0ABM4DL67_HYDVU</name>
<feature type="compositionally biased region" description="Basic and acidic residues" evidence="5">
    <location>
        <begin position="183"/>
        <end position="192"/>
    </location>
</feature>
<dbReference type="SUPFAM" id="SSF57850">
    <property type="entry name" value="RING/U-box"/>
    <property type="match status" value="1"/>
</dbReference>
<keyword evidence="7" id="KW-1185">Reference proteome</keyword>
<dbReference type="GeneID" id="136091540"/>
<accession>A0ABM4DL67</accession>
<evidence type="ECO:0000256" key="5">
    <source>
        <dbReference type="SAM" id="MobiDB-lite"/>
    </source>
</evidence>
<evidence type="ECO:0000256" key="1">
    <source>
        <dbReference type="ARBA" id="ARBA00022723"/>
    </source>
</evidence>
<dbReference type="InterPro" id="IPR017907">
    <property type="entry name" value="Znf_RING_CS"/>
</dbReference>
<keyword evidence="2 4" id="KW-0863">Zinc-finger</keyword>
<dbReference type="InterPro" id="IPR013083">
    <property type="entry name" value="Znf_RING/FYVE/PHD"/>
</dbReference>
<evidence type="ECO:0000256" key="4">
    <source>
        <dbReference type="PROSITE-ProRule" id="PRU00175"/>
    </source>
</evidence>
<protein>
    <submittedName>
        <fullName evidence="8">Uncharacterized protein LOC136091540</fullName>
    </submittedName>
</protein>
<reference evidence="8" key="1">
    <citation type="submission" date="2025-08" db="UniProtKB">
        <authorList>
            <consortium name="RefSeq"/>
        </authorList>
    </citation>
    <scope>IDENTIFICATION</scope>
</reference>
<sequence length="198" mass="22423">MDIDPISNPHLKLNICKLCNNIMFKPLMLKECQHSLCLVCLFKEIEGKLETEAKCFNCEQHILLNTILNSVNVIQMIEHILLGCIKGCKLRYTVKENELKKLHEENCTVDMLLKTQICKKTSNGLHTTLADVILLKESDDIPRIVEDSALHVKRKKLANSESNSFACPSGGPRPLHFTSNSKAYKDSSDVSKRTIKKM</sequence>
<evidence type="ECO:0000256" key="3">
    <source>
        <dbReference type="ARBA" id="ARBA00022833"/>
    </source>
</evidence>
<dbReference type="InterPro" id="IPR001841">
    <property type="entry name" value="Znf_RING"/>
</dbReference>